<feature type="signal peptide" evidence="1">
    <location>
        <begin position="1"/>
        <end position="17"/>
    </location>
</feature>
<name>A0ABD2P7C2_9CUCU</name>
<dbReference type="EMBL" id="JABFTP020000185">
    <property type="protein sequence ID" value="KAL3286785.1"/>
    <property type="molecule type" value="Genomic_DNA"/>
</dbReference>
<dbReference type="AlphaFoldDB" id="A0ABD2P7C2"/>
<organism evidence="2 3">
    <name type="scientific">Cryptolaemus montrouzieri</name>
    <dbReference type="NCBI Taxonomy" id="559131"/>
    <lineage>
        <taxon>Eukaryota</taxon>
        <taxon>Metazoa</taxon>
        <taxon>Ecdysozoa</taxon>
        <taxon>Arthropoda</taxon>
        <taxon>Hexapoda</taxon>
        <taxon>Insecta</taxon>
        <taxon>Pterygota</taxon>
        <taxon>Neoptera</taxon>
        <taxon>Endopterygota</taxon>
        <taxon>Coleoptera</taxon>
        <taxon>Polyphaga</taxon>
        <taxon>Cucujiformia</taxon>
        <taxon>Coccinelloidea</taxon>
        <taxon>Coccinellidae</taxon>
        <taxon>Scymninae</taxon>
        <taxon>Scymnini</taxon>
        <taxon>Cryptolaemus</taxon>
    </lineage>
</organism>
<protein>
    <submittedName>
        <fullName evidence="2">Uncharacterized protein</fullName>
    </submittedName>
</protein>
<keyword evidence="1" id="KW-0732">Signal</keyword>
<comment type="caution">
    <text evidence="2">The sequence shown here is derived from an EMBL/GenBank/DDBJ whole genome shotgun (WGS) entry which is preliminary data.</text>
</comment>
<dbReference type="Proteomes" id="UP001516400">
    <property type="component" value="Unassembled WGS sequence"/>
</dbReference>
<accession>A0ABD2P7C2</accession>
<reference evidence="2 3" key="1">
    <citation type="journal article" date="2021" name="BMC Biol.">
        <title>Horizontally acquired antibacterial genes associated with adaptive radiation of ladybird beetles.</title>
        <authorList>
            <person name="Li H.S."/>
            <person name="Tang X.F."/>
            <person name="Huang Y.H."/>
            <person name="Xu Z.Y."/>
            <person name="Chen M.L."/>
            <person name="Du X.Y."/>
            <person name="Qiu B.Y."/>
            <person name="Chen P.T."/>
            <person name="Zhang W."/>
            <person name="Slipinski A."/>
            <person name="Escalona H.E."/>
            <person name="Waterhouse R.M."/>
            <person name="Zwick A."/>
            <person name="Pang H."/>
        </authorList>
    </citation>
    <scope>NUCLEOTIDE SEQUENCE [LARGE SCALE GENOMIC DNA]</scope>
    <source>
        <strain evidence="2">SYSU2018</strain>
    </source>
</reference>
<feature type="chain" id="PRO_5044897052" evidence="1">
    <location>
        <begin position="18"/>
        <end position="122"/>
    </location>
</feature>
<evidence type="ECO:0000313" key="3">
    <source>
        <dbReference type="Proteomes" id="UP001516400"/>
    </source>
</evidence>
<proteinExistence type="predicted"/>
<keyword evidence="3" id="KW-1185">Reference proteome</keyword>
<evidence type="ECO:0000256" key="1">
    <source>
        <dbReference type="SAM" id="SignalP"/>
    </source>
</evidence>
<sequence>MKVSIILLFSYILSCSALFTGPNNPLALNSLQGLNGFGFGGAVHPLIDPYNFSGARRRCPVCDSSVYSYCGDKLFHDSCCCTNPNNPYEQLPYQCNYADCSFLHANTCQEHKLITACCCVKK</sequence>
<gene>
    <name evidence="2" type="ORF">HHI36_001279</name>
</gene>
<evidence type="ECO:0000313" key="2">
    <source>
        <dbReference type="EMBL" id="KAL3286785.1"/>
    </source>
</evidence>